<dbReference type="PROSITE" id="PS50011">
    <property type="entry name" value="PROTEIN_KINASE_DOM"/>
    <property type="match status" value="1"/>
</dbReference>
<comment type="caution">
    <text evidence="13">The sequence shown here is derived from an EMBL/GenBank/DDBJ whole genome shotgun (WGS) entry which is preliminary data.</text>
</comment>
<evidence type="ECO:0000256" key="4">
    <source>
        <dbReference type="ARBA" id="ARBA00022679"/>
    </source>
</evidence>
<feature type="compositionally biased region" description="Basic and acidic residues" evidence="11">
    <location>
        <begin position="403"/>
        <end position="412"/>
    </location>
</feature>
<feature type="region of interest" description="Disordered" evidence="11">
    <location>
        <begin position="179"/>
        <end position="228"/>
    </location>
</feature>
<feature type="compositionally biased region" description="Polar residues" evidence="11">
    <location>
        <begin position="356"/>
        <end position="372"/>
    </location>
</feature>
<accession>A0AAD5G0D3</accession>
<feature type="compositionally biased region" description="Low complexity" evidence="11">
    <location>
        <begin position="213"/>
        <end position="224"/>
    </location>
</feature>
<feature type="compositionally biased region" description="Low complexity" evidence="11">
    <location>
        <begin position="746"/>
        <end position="762"/>
    </location>
</feature>
<dbReference type="InterPro" id="IPR013761">
    <property type="entry name" value="SAM/pointed_sf"/>
</dbReference>
<feature type="compositionally biased region" description="Polar residues" evidence="11">
    <location>
        <begin position="674"/>
        <end position="688"/>
    </location>
</feature>
<evidence type="ECO:0000256" key="9">
    <source>
        <dbReference type="ARBA" id="ARBA00048329"/>
    </source>
</evidence>
<evidence type="ECO:0000256" key="5">
    <source>
        <dbReference type="ARBA" id="ARBA00022741"/>
    </source>
</evidence>
<dbReference type="Gene3D" id="1.10.510.10">
    <property type="entry name" value="Transferase(Phosphotransferase) domain 1"/>
    <property type="match status" value="1"/>
</dbReference>
<dbReference type="Pfam" id="PF00069">
    <property type="entry name" value="Pkinase"/>
    <property type="match status" value="1"/>
</dbReference>
<keyword evidence="7 10" id="KW-0067">ATP-binding</keyword>
<feature type="compositionally biased region" description="Polar residues" evidence="11">
    <location>
        <begin position="385"/>
        <end position="401"/>
    </location>
</feature>
<dbReference type="SUPFAM" id="SSF56112">
    <property type="entry name" value="Protein kinase-like (PK-like)"/>
    <property type="match status" value="1"/>
</dbReference>
<comment type="similarity">
    <text evidence="1">Belongs to the protein kinase superfamily. STE Ser/Thr protein kinase family. MAP kinase kinase kinase subfamily.</text>
</comment>
<dbReference type="InterPro" id="IPR011009">
    <property type="entry name" value="Kinase-like_dom_sf"/>
</dbReference>
<proteinExistence type="inferred from homology"/>
<feature type="region of interest" description="Disordered" evidence="11">
    <location>
        <begin position="61"/>
        <end position="153"/>
    </location>
</feature>
<evidence type="ECO:0000256" key="2">
    <source>
        <dbReference type="ARBA" id="ARBA00012406"/>
    </source>
</evidence>
<dbReference type="InterPro" id="IPR008271">
    <property type="entry name" value="Ser/Thr_kinase_AS"/>
</dbReference>
<keyword evidence="6" id="KW-0418">Kinase</keyword>
<organism evidence="13 14">
    <name type="scientific">Candida theae</name>
    <dbReference type="NCBI Taxonomy" id="1198502"/>
    <lineage>
        <taxon>Eukaryota</taxon>
        <taxon>Fungi</taxon>
        <taxon>Dikarya</taxon>
        <taxon>Ascomycota</taxon>
        <taxon>Saccharomycotina</taxon>
        <taxon>Pichiomycetes</taxon>
        <taxon>Debaryomycetaceae</taxon>
        <taxon>Candida/Lodderomyces clade</taxon>
        <taxon>Candida</taxon>
    </lineage>
</organism>
<feature type="compositionally biased region" description="Polar residues" evidence="11">
    <location>
        <begin position="1"/>
        <end position="11"/>
    </location>
</feature>
<feature type="compositionally biased region" description="Polar residues" evidence="11">
    <location>
        <begin position="187"/>
        <end position="205"/>
    </location>
</feature>
<dbReference type="GO" id="GO:0004709">
    <property type="term" value="F:MAP kinase kinase kinase activity"/>
    <property type="evidence" value="ECO:0007669"/>
    <property type="project" value="UniProtKB-EC"/>
</dbReference>
<dbReference type="Gene3D" id="1.10.150.50">
    <property type="entry name" value="Transcription Factor, Ets-1"/>
    <property type="match status" value="1"/>
</dbReference>
<reference evidence="13 14" key="1">
    <citation type="journal article" date="2022" name="DNA Res.">
        <title>Genome analysis of five recently described species of the CUG-Ser clade uncovers Candida theae as a new hybrid lineage with pathogenic potential in the Candida parapsilosis species complex.</title>
        <authorList>
            <person name="Mixao V."/>
            <person name="Del Olmo V."/>
            <person name="Hegedusova E."/>
            <person name="Saus E."/>
            <person name="Pryszcz L."/>
            <person name="Cillingova A."/>
            <person name="Nosek J."/>
            <person name="Gabaldon T."/>
        </authorList>
    </citation>
    <scope>NUCLEOTIDE SEQUENCE [LARGE SCALE GENOMIC DNA]</scope>
    <source>
        <strain evidence="13 14">CBS 12239</strain>
    </source>
</reference>
<evidence type="ECO:0000313" key="13">
    <source>
        <dbReference type="EMBL" id="KAI5965011.1"/>
    </source>
</evidence>
<dbReference type="GO" id="GO:0030447">
    <property type="term" value="P:filamentous growth"/>
    <property type="evidence" value="ECO:0007669"/>
    <property type="project" value="UniProtKB-ARBA"/>
</dbReference>
<dbReference type="PROSITE" id="PS00108">
    <property type="entry name" value="PROTEIN_KINASE_ST"/>
    <property type="match status" value="1"/>
</dbReference>
<comment type="catalytic activity">
    <reaction evidence="9">
        <text>L-seryl-[protein] + ATP = O-phospho-L-seryl-[protein] + ADP + H(+)</text>
        <dbReference type="Rhea" id="RHEA:17989"/>
        <dbReference type="Rhea" id="RHEA-COMP:9863"/>
        <dbReference type="Rhea" id="RHEA-COMP:11604"/>
        <dbReference type="ChEBI" id="CHEBI:15378"/>
        <dbReference type="ChEBI" id="CHEBI:29999"/>
        <dbReference type="ChEBI" id="CHEBI:30616"/>
        <dbReference type="ChEBI" id="CHEBI:83421"/>
        <dbReference type="ChEBI" id="CHEBI:456216"/>
        <dbReference type="EC" id="2.7.11.25"/>
    </reaction>
</comment>
<feature type="compositionally biased region" description="Low complexity" evidence="11">
    <location>
        <begin position="139"/>
        <end position="153"/>
    </location>
</feature>
<evidence type="ECO:0000256" key="11">
    <source>
        <dbReference type="SAM" id="MobiDB-lite"/>
    </source>
</evidence>
<dbReference type="RefSeq" id="XP_051610578.1">
    <property type="nucleotide sequence ID" value="XM_051755311.1"/>
</dbReference>
<gene>
    <name evidence="13" type="ORF">KGF57_000804</name>
</gene>
<evidence type="ECO:0000259" key="12">
    <source>
        <dbReference type="PROSITE" id="PS50011"/>
    </source>
</evidence>
<dbReference type="PANTHER" id="PTHR11584:SF369">
    <property type="entry name" value="MITOGEN-ACTIVATED PROTEIN KINASE KINASE KINASE 19-RELATED"/>
    <property type="match status" value="1"/>
</dbReference>
<feature type="region of interest" description="Disordered" evidence="11">
    <location>
        <begin position="674"/>
        <end position="704"/>
    </location>
</feature>
<feature type="region of interest" description="Disordered" evidence="11">
    <location>
        <begin position="446"/>
        <end position="500"/>
    </location>
</feature>
<feature type="region of interest" description="Disordered" evidence="11">
    <location>
        <begin position="1015"/>
        <end position="1035"/>
    </location>
</feature>
<evidence type="ECO:0000256" key="6">
    <source>
        <dbReference type="ARBA" id="ARBA00022777"/>
    </source>
</evidence>
<feature type="compositionally biased region" description="Polar residues" evidence="11">
    <location>
        <begin position="486"/>
        <end position="500"/>
    </location>
</feature>
<feature type="compositionally biased region" description="Polar residues" evidence="11">
    <location>
        <begin position="20"/>
        <end position="39"/>
    </location>
</feature>
<feature type="region of interest" description="Disordered" evidence="11">
    <location>
        <begin position="906"/>
        <end position="962"/>
    </location>
</feature>
<name>A0AAD5G0D3_9ASCO</name>
<feature type="binding site" evidence="10">
    <location>
        <position position="1146"/>
    </location>
    <ligand>
        <name>ATP</name>
        <dbReference type="ChEBI" id="CHEBI:30616"/>
    </ligand>
</feature>
<feature type="compositionally biased region" description="Acidic residues" evidence="11">
    <location>
        <begin position="926"/>
        <end position="941"/>
    </location>
</feature>
<dbReference type="InterPro" id="IPR000719">
    <property type="entry name" value="Prot_kinase_dom"/>
</dbReference>
<feature type="region of interest" description="Disordered" evidence="11">
    <location>
        <begin position="1"/>
        <end position="47"/>
    </location>
</feature>
<dbReference type="Proteomes" id="UP001204833">
    <property type="component" value="Unassembled WGS sequence"/>
</dbReference>
<evidence type="ECO:0000256" key="7">
    <source>
        <dbReference type="ARBA" id="ARBA00022840"/>
    </source>
</evidence>
<dbReference type="FunFam" id="1.10.510.10:FF:000182">
    <property type="entry name" value="MAP kinase kinase kinase mkh1"/>
    <property type="match status" value="1"/>
</dbReference>
<dbReference type="SMART" id="SM00220">
    <property type="entry name" value="S_TKc"/>
    <property type="match status" value="1"/>
</dbReference>
<feature type="compositionally biased region" description="Polar residues" evidence="11">
    <location>
        <begin position="449"/>
        <end position="477"/>
    </location>
</feature>
<evidence type="ECO:0000256" key="10">
    <source>
        <dbReference type="PROSITE-ProRule" id="PRU10141"/>
    </source>
</evidence>
<dbReference type="SUPFAM" id="SSF47769">
    <property type="entry name" value="SAM/Pointed domain"/>
    <property type="match status" value="1"/>
</dbReference>
<feature type="region of interest" description="Disordered" evidence="11">
    <location>
        <begin position="744"/>
        <end position="763"/>
    </location>
</feature>
<feature type="domain" description="Protein kinase" evidence="12">
    <location>
        <begin position="1117"/>
        <end position="1378"/>
    </location>
</feature>
<keyword evidence="5 10" id="KW-0547">Nucleotide-binding</keyword>
<sequence>MTNRRSASYDSQRVKVPGSQYAQYNSAQDSSQSQNTQMRNVKPRMASDSVIYDKYSDLSYYKPPQTQYHSSGSNSERASFDSVYSSSASQSFRTPVSQEFNHGGGGGGTGSAASSVLPYPTSDLNTISPVPESPEAESSKQGGSSSPSKSMTNSFTSNAIGSIIGSYNYSQSSFGLERKSTSPELMKQTSSDSYTRIGSENSRSTMSHRRQSSDTSTLSNISSNEQQNKSKRFARYAMNTQADSVNQPRRWDIDSVISWLKEHQFNTSWQETFKNNEISGNRFLELENFDKNSMIWKQFSKYLKLDSDANSIERFIELLRHETENESSGKDASLLSAIAKNENRKSTPVFTKHKSSSSVTSINSAPFSTQRPVSFVDARSKEQHPSTSSHSLFRINKSVSNEGDARRKSSALDENKRLSKLDFTKNGRILNTIRKYGGDRAVGMVKASTGRQSNRNSTVSMNSTQSSEKQEFESLSPTLIPPRPTASRTSIDSANSGSSVPSFRIEKYDELPSPLDEEYMPQKFSQETAKTILLSRDNRSFIPYSLANDDVDDISLLRSKMISHLGMVDMGTITIHLTDFNATEGGALPDDLLYKILCQDSESMAKFVVRQDIGSPGTTIKTISTFSSDSKSFETSDEHRTYPETPQYLLQTTNVAKVDYLNFKEHANLSKISENPKSLSRGTQTDISIQHEQKTNEPEPFSNELSRNFDQLRRKSSLHNFPLKFPFRTNSKKKTPLLQIDTTGISSSRNSSISPESAGGSSFKVIRKSGNEINFDERRKSPFERKAPKLIANIYESSLSDYKSSPISATTVMTLRDDPKDSVLKKSVSQRSDLRATATATATAAAAAAASDSIKARRAAPPPPISVDKRSRILRDRNSALFNGHALHSPSSSISRDADADSDDDFFVKPMSRKGVLGDTRAHDKDEDEDENENENENEEEVASRHSEDTDSESDFFAKPMRRQRTLQMSVRPPVEDLYDNLEIYFPHTNLDKPIIDEETPAQPIKEKTPSISRTFSNANISPVNPEERESTSNARVRRMKTIRGVANEARRKALKQKQQSPPITFANISRENSKRLTRSNTKMWGQKVFEVTSREIEKGVVNKFQNKNGRYQEFAWIKGELIGRGSFGDVYLGLNVTTGEMLAVKQVVKSNKLDLEGIMALHKEVETMKDLDHKHIVQYLGYEQNNNTYSLFLEYVAGGSIAMCLKSYGRFDETLIRIITKQVLLGLEYLHSNNIIHRDLKADNLLLDIDGTCKISDFGISRKNNDIYSNANMSMKGTIFWMAPEVIDNMVEGYSAKVDIWSLGCVVLEMFAGKRPWSNEAAISVIYKAGKEKKAPPIPKDIAHLVSKEAENFINRCFVIDPALRPTAEELLNDPFVTTTREFNFASTELGRLIKINSKVYPM</sequence>
<dbReference type="InterPro" id="IPR017441">
    <property type="entry name" value="Protein_kinase_ATP_BS"/>
</dbReference>
<dbReference type="GO" id="GO:0005524">
    <property type="term" value="F:ATP binding"/>
    <property type="evidence" value="ECO:0007669"/>
    <property type="project" value="UniProtKB-UniRule"/>
</dbReference>
<evidence type="ECO:0000256" key="8">
    <source>
        <dbReference type="ARBA" id="ARBA00047559"/>
    </source>
</evidence>
<feature type="compositionally biased region" description="Low complexity" evidence="11">
    <location>
        <begin position="80"/>
        <end position="91"/>
    </location>
</feature>
<dbReference type="GeneID" id="76148863"/>
<dbReference type="EMBL" id="JAIHNG010000046">
    <property type="protein sequence ID" value="KAI5965011.1"/>
    <property type="molecule type" value="Genomic_DNA"/>
</dbReference>
<feature type="region of interest" description="Disordered" evidence="11">
    <location>
        <begin position="345"/>
        <end position="412"/>
    </location>
</feature>
<evidence type="ECO:0000313" key="14">
    <source>
        <dbReference type="Proteomes" id="UP001204833"/>
    </source>
</evidence>
<dbReference type="EC" id="2.7.11.25" evidence="2"/>
<evidence type="ECO:0000256" key="3">
    <source>
        <dbReference type="ARBA" id="ARBA00022527"/>
    </source>
</evidence>
<keyword evidence="4" id="KW-0808">Transferase</keyword>
<keyword evidence="14" id="KW-1185">Reference proteome</keyword>
<evidence type="ECO:0000256" key="1">
    <source>
        <dbReference type="ARBA" id="ARBA00006529"/>
    </source>
</evidence>
<dbReference type="PANTHER" id="PTHR11584">
    <property type="entry name" value="SERINE/THREONINE PROTEIN KINASE"/>
    <property type="match status" value="1"/>
</dbReference>
<feature type="compositionally biased region" description="Polar residues" evidence="11">
    <location>
        <begin position="64"/>
        <end position="77"/>
    </location>
</feature>
<dbReference type="PROSITE" id="PS00107">
    <property type="entry name" value="PROTEIN_KINASE_ATP"/>
    <property type="match status" value="1"/>
</dbReference>
<protein>
    <recommendedName>
        <fullName evidence="2">mitogen-activated protein kinase kinase kinase</fullName>
        <ecNumber evidence="2">2.7.11.25</ecNumber>
    </recommendedName>
</protein>
<feature type="region of interest" description="Disordered" evidence="11">
    <location>
        <begin position="849"/>
        <end position="872"/>
    </location>
</feature>
<keyword evidence="3" id="KW-0723">Serine/threonine-protein kinase</keyword>
<comment type="catalytic activity">
    <reaction evidence="8">
        <text>L-threonyl-[protein] + ATP = O-phospho-L-threonyl-[protein] + ADP + H(+)</text>
        <dbReference type="Rhea" id="RHEA:46608"/>
        <dbReference type="Rhea" id="RHEA-COMP:11060"/>
        <dbReference type="Rhea" id="RHEA-COMP:11605"/>
        <dbReference type="ChEBI" id="CHEBI:15378"/>
        <dbReference type="ChEBI" id="CHEBI:30013"/>
        <dbReference type="ChEBI" id="CHEBI:30616"/>
        <dbReference type="ChEBI" id="CHEBI:61977"/>
        <dbReference type="ChEBI" id="CHEBI:456216"/>
        <dbReference type="EC" id="2.7.11.25"/>
    </reaction>
</comment>